<comment type="caution">
    <text evidence="3">The sequence shown here is derived from an EMBL/GenBank/DDBJ whole genome shotgun (WGS) entry which is preliminary data.</text>
</comment>
<dbReference type="Gene3D" id="1.25.40.10">
    <property type="entry name" value="Tetratricopeptide repeat domain"/>
    <property type="match status" value="1"/>
</dbReference>
<proteinExistence type="predicted"/>
<evidence type="ECO:0000256" key="1">
    <source>
        <dbReference type="ARBA" id="ARBA00022737"/>
    </source>
</evidence>
<organism evidence="3 4">
    <name type="scientific">Symbiodinium natans</name>
    <dbReference type="NCBI Taxonomy" id="878477"/>
    <lineage>
        <taxon>Eukaryota</taxon>
        <taxon>Sar</taxon>
        <taxon>Alveolata</taxon>
        <taxon>Dinophyceae</taxon>
        <taxon>Suessiales</taxon>
        <taxon>Symbiodiniaceae</taxon>
        <taxon>Symbiodinium</taxon>
    </lineage>
</organism>
<evidence type="ECO:0000256" key="2">
    <source>
        <dbReference type="SAM" id="SignalP"/>
    </source>
</evidence>
<accession>A0A812R7Y2</accession>
<evidence type="ECO:0000313" key="4">
    <source>
        <dbReference type="Proteomes" id="UP000604046"/>
    </source>
</evidence>
<keyword evidence="1" id="KW-0677">Repeat</keyword>
<keyword evidence="2" id="KW-0732">Signal</keyword>
<dbReference type="InterPro" id="IPR011990">
    <property type="entry name" value="TPR-like_helical_dom_sf"/>
</dbReference>
<protein>
    <submittedName>
        <fullName evidence="3">DEGP9 protein</fullName>
    </submittedName>
</protein>
<dbReference type="Proteomes" id="UP000604046">
    <property type="component" value="Unassembled WGS sequence"/>
</dbReference>
<reference evidence="3" key="1">
    <citation type="submission" date="2021-02" db="EMBL/GenBank/DDBJ databases">
        <authorList>
            <person name="Dougan E. K."/>
            <person name="Rhodes N."/>
            <person name="Thang M."/>
            <person name="Chan C."/>
        </authorList>
    </citation>
    <scope>NUCLEOTIDE SEQUENCE</scope>
</reference>
<keyword evidence="4" id="KW-1185">Reference proteome</keyword>
<dbReference type="OrthoDB" id="185373at2759"/>
<gene>
    <name evidence="3" type="primary">DEGP9</name>
    <name evidence="3" type="ORF">SNAT2548_LOCUS23214</name>
</gene>
<dbReference type="PANTHER" id="PTHR47447:SF17">
    <property type="entry name" value="OS12G0638900 PROTEIN"/>
    <property type="match status" value="1"/>
</dbReference>
<sequence length="228" mass="25322">MPAKTDRAFVLVLCVLYLWKALGLLPCFSSPGGISKAFKREKEGNHVPLELGAFDRDDNVPDQDKALMQDMRAAASKGDWFAVHAAFAKTCQNTAVVFNTAMAAALRCDQYKTGIDIFRKLDQSNLKKTLKSYCCAIRLYAERGQSAEVLRLWDDIRTEVFWKHDESACSAMCAMLHAVSKTGNDSFAASLLDNMERRGKALNVLDWNQALNACKIAGKAHTAAYLFQ</sequence>
<feature type="signal peptide" evidence="2">
    <location>
        <begin position="1"/>
        <end position="23"/>
    </location>
</feature>
<name>A0A812R7Y2_9DINO</name>
<evidence type="ECO:0000313" key="3">
    <source>
        <dbReference type="EMBL" id="CAE7426581.1"/>
    </source>
</evidence>
<dbReference type="PANTHER" id="PTHR47447">
    <property type="entry name" value="OS03G0856100 PROTEIN"/>
    <property type="match status" value="1"/>
</dbReference>
<feature type="chain" id="PRO_5032421157" evidence="2">
    <location>
        <begin position="24"/>
        <end position="228"/>
    </location>
</feature>
<dbReference type="EMBL" id="CAJNDS010002313">
    <property type="protein sequence ID" value="CAE7426581.1"/>
    <property type="molecule type" value="Genomic_DNA"/>
</dbReference>
<dbReference type="AlphaFoldDB" id="A0A812R7Y2"/>